<reference evidence="1" key="1">
    <citation type="submission" date="2020-09" db="EMBL/GenBank/DDBJ databases">
        <authorList>
            <person name="Kikuchi T."/>
        </authorList>
    </citation>
    <scope>NUCLEOTIDE SEQUENCE</scope>
    <source>
        <strain evidence="1">SH1</strain>
    </source>
</reference>
<name>A0A811KPH9_9BILA</name>
<protein>
    <submittedName>
        <fullName evidence="1">Uncharacterized protein</fullName>
    </submittedName>
</protein>
<accession>A0A811KPH9</accession>
<dbReference type="OrthoDB" id="10288628at2759"/>
<dbReference type="EMBL" id="CAJFDH010000004">
    <property type="protein sequence ID" value="CAD5218363.1"/>
    <property type="molecule type" value="Genomic_DNA"/>
</dbReference>
<organism evidence="1 2">
    <name type="scientific">Bursaphelenchus okinawaensis</name>
    <dbReference type="NCBI Taxonomy" id="465554"/>
    <lineage>
        <taxon>Eukaryota</taxon>
        <taxon>Metazoa</taxon>
        <taxon>Ecdysozoa</taxon>
        <taxon>Nematoda</taxon>
        <taxon>Chromadorea</taxon>
        <taxon>Rhabditida</taxon>
        <taxon>Tylenchina</taxon>
        <taxon>Tylenchomorpha</taxon>
        <taxon>Aphelenchoidea</taxon>
        <taxon>Aphelenchoididae</taxon>
        <taxon>Bursaphelenchus</taxon>
    </lineage>
</organism>
<comment type="caution">
    <text evidence="1">The sequence shown here is derived from an EMBL/GenBank/DDBJ whole genome shotgun (WGS) entry which is preliminary data.</text>
</comment>
<keyword evidence="2" id="KW-1185">Reference proteome</keyword>
<dbReference type="Proteomes" id="UP000783686">
    <property type="component" value="Unassembled WGS sequence"/>
</dbReference>
<gene>
    <name evidence="1" type="ORF">BOKJ2_LOCUS7573</name>
</gene>
<sequence length="88" mass="10221">MVLLLLVANTEAFRYFIFMPGDFNGNPDYLQNPQEAEELKETLGRVRRSEMRNILGSVVFDPQFRRIARNTEDKRMNFQRTGGPILLG</sequence>
<evidence type="ECO:0000313" key="2">
    <source>
        <dbReference type="Proteomes" id="UP000614601"/>
    </source>
</evidence>
<dbReference type="EMBL" id="CAJFCW020000004">
    <property type="protein sequence ID" value="CAG9110184.1"/>
    <property type="molecule type" value="Genomic_DNA"/>
</dbReference>
<dbReference type="Proteomes" id="UP000614601">
    <property type="component" value="Unassembled WGS sequence"/>
</dbReference>
<evidence type="ECO:0000313" key="1">
    <source>
        <dbReference type="EMBL" id="CAD5218363.1"/>
    </source>
</evidence>
<dbReference type="AlphaFoldDB" id="A0A811KPH9"/>
<proteinExistence type="predicted"/>